<dbReference type="InterPro" id="IPR002888">
    <property type="entry name" value="2Fe-2S-bd"/>
</dbReference>
<dbReference type="PROSITE" id="PS51085">
    <property type="entry name" value="2FE2S_FER_2"/>
    <property type="match status" value="1"/>
</dbReference>
<dbReference type="InterPro" id="IPR012675">
    <property type="entry name" value="Beta-grasp_dom_sf"/>
</dbReference>
<evidence type="ECO:0000256" key="4">
    <source>
        <dbReference type="ARBA" id="ARBA00023004"/>
    </source>
</evidence>
<dbReference type="Gene3D" id="1.10.150.120">
    <property type="entry name" value="[2Fe-2S]-binding domain"/>
    <property type="match status" value="1"/>
</dbReference>
<keyword evidence="2" id="KW-0479">Metal-binding</keyword>
<name>A0A5C7GJQ2_9FLAO</name>
<dbReference type="Pfam" id="PF00111">
    <property type="entry name" value="Fer2"/>
    <property type="match status" value="1"/>
</dbReference>
<dbReference type="PANTHER" id="PTHR44379">
    <property type="entry name" value="OXIDOREDUCTASE WITH IRON-SULFUR SUBUNIT"/>
    <property type="match status" value="1"/>
</dbReference>
<comment type="caution">
    <text evidence="7">The sequence shown here is derived from an EMBL/GenBank/DDBJ whole genome shotgun (WGS) entry which is preliminary data.</text>
</comment>
<dbReference type="AlphaFoldDB" id="A0A5C7GJQ2"/>
<dbReference type="CDD" id="cd00207">
    <property type="entry name" value="fer2"/>
    <property type="match status" value="1"/>
</dbReference>
<dbReference type="GO" id="GO:0046872">
    <property type="term" value="F:metal ion binding"/>
    <property type="evidence" value="ECO:0007669"/>
    <property type="project" value="UniProtKB-KW"/>
</dbReference>
<proteinExistence type="predicted"/>
<sequence>MKQISFTLNGKPVSLKVKGEESLLTIIRIYLEQTGTKYGCGIGECGACTVIMDNEAVRSCMILAEDIEGKEIISIEGLSSEGKLHVLQEVFISHDALQCGFCTSGMIMNAYGLLLQSLNPSREEIIEAMESNLCRCGAYNRIVDAIETTSNEIPKKVKL</sequence>
<evidence type="ECO:0000256" key="1">
    <source>
        <dbReference type="ARBA" id="ARBA00022714"/>
    </source>
</evidence>
<dbReference type="InterPro" id="IPR006058">
    <property type="entry name" value="2Fe2S_fd_BS"/>
</dbReference>
<evidence type="ECO:0000256" key="3">
    <source>
        <dbReference type="ARBA" id="ARBA00023002"/>
    </source>
</evidence>
<dbReference type="Pfam" id="PF01799">
    <property type="entry name" value="Fer2_2"/>
    <property type="match status" value="1"/>
</dbReference>
<keyword evidence="4" id="KW-0408">Iron</keyword>
<dbReference type="EMBL" id="VRKQ01000008">
    <property type="protein sequence ID" value="TXG38522.1"/>
    <property type="molecule type" value="Genomic_DNA"/>
</dbReference>
<evidence type="ECO:0000259" key="6">
    <source>
        <dbReference type="PROSITE" id="PS51085"/>
    </source>
</evidence>
<dbReference type="OrthoDB" id="9796880at2"/>
<dbReference type="Proteomes" id="UP000321080">
    <property type="component" value="Unassembled WGS sequence"/>
</dbReference>
<accession>A0A5C7GJQ2</accession>
<keyword evidence="3" id="KW-0560">Oxidoreductase</keyword>
<dbReference type="InterPro" id="IPR036010">
    <property type="entry name" value="2Fe-2S_ferredoxin-like_sf"/>
</dbReference>
<organism evidence="7 8">
    <name type="scientific">Seonamhaeicola maritimus</name>
    <dbReference type="NCBI Taxonomy" id="2591822"/>
    <lineage>
        <taxon>Bacteria</taxon>
        <taxon>Pseudomonadati</taxon>
        <taxon>Bacteroidota</taxon>
        <taxon>Flavobacteriia</taxon>
        <taxon>Flavobacteriales</taxon>
        <taxon>Flavobacteriaceae</taxon>
    </lineage>
</organism>
<evidence type="ECO:0000256" key="2">
    <source>
        <dbReference type="ARBA" id="ARBA00022723"/>
    </source>
</evidence>
<dbReference type="InterPro" id="IPR051452">
    <property type="entry name" value="Diverse_Oxidoreductases"/>
</dbReference>
<evidence type="ECO:0000256" key="5">
    <source>
        <dbReference type="ARBA" id="ARBA00023014"/>
    </source>
</evidence>
<dbReference type="InterPro" id="IPR036884">
    <property type="entry name" value="2Fe-2S-bd_dom_sf"/>
</dbReference>
<evidence type="ECO:0000313" key="7">
    <source>
        <dbReference type="EMBL" id="TXG38522.1"/>
    </source>
</evidence>
<dbReference type="SUPFAM" id="SSF54292">
    <property type="entry name" value="2Fe-2S ferredoxin-like"/>
    <property type="match status" value="1"/>
</dbReference>
<dbReference type="Gene3D" id="3.10.20.30">
    <property type="match status" value="1"/>
</dbReference>
<evidence type="ECO:0000313" key="8">
    <source>
        <dbReference type="Proteomes" id="UP000321080"/>
    </source>
</evidence>
<keyword evidence="8" id="KW-1185">Reference proteome</keyword>
<dbReference type="SUPFAM" id="SSF47741">
    <property type="entry name" value="CO dehydrogenase ISP C-domain like"/>
    <property type="match status" value="1"/>
</dbReference>
<keyword evidence="5" id="KW-0411">Iron-sulfur</keyword>
<feature type="domain" description="2Fe-2S ferredoxin-type" evidence="6">
    <location>
        <begin position="2"/>
        <end position="78"/>
    </location>
</feature>
<dbReference type="GO" id="GO:0016491">
    <property type="term" value="F:oxidoreductase activity"/>
    <property type="evidence" value="ECO:0007669"/>
    <property type="project" value="UniProtKB-KW"/>
</dbReference>
<dbReference type="PROSITE" id="PS00197">
    <property type="entry name" value="2FE2S_FER_1"/>
    <property type="match status" value="1"/>
</dbReference>
<protein>
    <submittedName>
        <fullName evidence="7">(2Fe-2S)-binding protein</fullName>
    </submittedName>
</protein>
<dbReference type="GO" id="GO:0051537">
    <property type="term" value="F:2 iron, 2 sulfur cluster binding"/>
    <property type="evidence" value="ECO:0007669"/>
    <property type="project" value="UniProtKB-KW"/>
</dbReference>
<dbReference type="RefSeq" id="WP_147765753.1">
    <property type="nucleotide sequence ID" value="NZ_VRKQ01000008.1"/>
</dbReference>
<keyword evidence="1" id="KW-0001">2Fe-2S</keyword>
<reference evidence="7 8" key="1">
    <citation type="submission" date="2019-08" db="EMBL/GenBank/DDBJ databases">
        <title>Seonamhaeicola sediminis sp. nov., isolated from marine sediment.</title>
        <authorList>
            <person name="Cao W.R."/>
        </authorList>
    </citation>
    <scope>NUCLEOTIDE SEQUENCE [LARGE SCALE GENOMIC DNA]</scope>
    <source>
        <strain evidence="7 8">1505</strain>
    </source>
</reference>
<dbReference type="FunFam" id="1.10.150.120:FF:000003">
    <property type="entry name" value="Carbon monoxide dehydrogenase, small subunit"/>
    <property type="match status" value="1"/>
</dbReference>
<gene>
    <name evidence="7" type="ORF">FUA22_01155</name>
</gene>
<dbReference type="InterPro" id="IPR001041">
    <property type="entry name" value="2Fe-2S_ferredoxin-type"/>
</dbReference>
<dbReference type="PANTHER" id="PTHR44379:SF2">
    <property type="entry name" value="BLR6218 PROTEIN"/>
    <property type="match status" value="1"/>
</dbReference>